<dbReference type="Proteomes" id="UP001159405">
    <property type="component" value="Unassembled WGS sequence"/>
</dbReference>
<comment type="similarity">
    <text evidence="3">Belongs to the DNA repair enzymes AP/ExoA family.</text>
</comment>
<evidence type="ECO:0000256" key="1">
    <source>
        <dbReference type="ARBA" id="ARBA00000493"/>
    </source>
</evidence>
<comment type="catalytic activity">
    <reaction evidence="1">
        <text>Exonucleolytic cleavage in the 3'- to 5'-direction to yield nucleoside 5'-phosphates.</text>
        <dbReference type="EC" id="3.1.11.2"/>
    </reaction>
</comment>
<feature type="domain" description="Endonuclease/exonuclease/phosphatase" evidence="8">
    <location>
        <begin position="7"/>
        <end position="226"/>
    </location>
</feature>
<evidence type="ECO:0000256" key="3">
    <source>
        <dbReference type="ARBA" id="ARBA00007092"/>
    </source>
</evidence>
<reference evidence="9 10" key="1">
    <citation type="submission" date="2022-05" db="EMBL/GenBank/DDBJ databases">
        <authorList>
            <consortium name="Genoscope - CEA"/>
            <person name="William W."/>
        </authorList>
    </citation>
    <scope>NUCLEOTIDE SEQUENCE [LARGE SCALE GENOMIC DNA]</scope>
</reference>
<organism evidence="9 10">
    <name type="scientific">Porites lobata</name>
    <dbReference type="NCBI Taxonomy" id="104759"/>
    <lineage>
        <taxon>Eukaryota</taxon>
        <taxon>Metazoa</taxon>
        <taxon>Cnidaria</taxon>
        <taxon>Anthozoa</taxon>
        <taxon>Hexacorallia</taxon>
        <taxon>Scleractinia</taxon>
        <taxon>Fungiina</taxon>
        <taxon>Poritidae</taxon>
        <taxon>Porites</taxon>
    </lineage>
</organism>
<keyword evidence="6" id="KW-0378">Hydrolase</keyword>
<evidence type="ECO:0000256" key="7">
    <source>
        <dbReference type="ARBA" id="ARBA00022842"/>
    </source>
</evidence>
<dbReference type="Pfam" id="PF03372">
    <property type="entry name" value="Exo_endo_phos"/>
    <property type="match status" value="1"/>
</dbReference>
<dbReference type="InterPro" id="IPR005135">
    <property type="entry name" value="Endo/exonuclease/phosphatase"/>
</dbReference>
<dbReference type="EC" id="3.1.11.2" evidence="4"/>
<evidence type="ECO:0000256" key="5">
    <source>
        <dbReference type="ARBA" id="ARBA00022723"/>
    </source>
</evidence>
<keyword evidence="10" id="KW-1185">Reference proteome</keyword>
<dbReference type="InterPro" id="IPR036691">
    <property type="entry name" value="Endo/exonu/phosph_ase_sf"/>
</dbReference>
<keyword evidence="5" id="KW-0479">Metal-binding</keyword>
<evidence type="ECO:0000256" key="2">
    <source>
        <dbReference type="ARBA" id="ARBA00001946"/>
    </source>
</evidence>
<proteinExistence type="inferred from homology"/>
<comment type="cofactor">
    <cofactor evidence="2">
        <name>Mg(2+)</name>
        <dbReference type="ChEBI" id="CHEBI:18420"/>
    </cofactor>
</comment>
<evidence type="ECO:0000313" key="9">
    <source>
        <dbReference type="EMBL" id="CAH3114800.1"/>
    </source>
</evidence>
<dbReference type="InterPro" id="IPR004808">
    <property type="entry name" value="AP_endonuc_1"/>
</dbReference>
<accession>A0ABN8NM71</accession>
<evidence type="ECO:0000256" key="6">
    <source>
        <dbReference type="ARBA" id="ARBA00022801"/>
    </source>
</evidence>
<name>A0ABN8NM71_9CNID</name>
<keyword evidence="7" id="KW-0460">Magnesium</keyword>
<sequence>MELTLITVNANGLCNVDKRFVLVQWLHSLPTVPDVVSLQECHCVSLEECRSWFRSSGFFSVVSSGSRRSCGCIVLFRNPLLLVYSWTDTDGRFFQCEFFCRNSIFRVACVYAPSRNPERDGFFADVLSRVDPAVATFLWGDFNAVFDRFGSAPDDTPRESSSTLTHLFSSCCVVGIWRQLHPSVPGFTWSRWDGLRSSRIDLIGCPFSWLSAVSSCDIVPCPFSDHSAVLLSSSVPQAVPMGSGLWKLNVSVLEEPDYFRLISDFWSGWRHRVPAFASLSDWWEMGKSRIKGLTINYCCCRSQSKSQERDLLARLASHLKSRLDLSMLSCLEAYKSVLERLAALDLEAAKGAQVPSRIRWIEEGELSSAFFFRLEKKRAADRLIGSVVNSTTGLLEAFSSFYSKLFSAQPCDPHAQ</sequence>
<gene>
    <name evidence="9" type="ORF">PLOB_00023094</name>
</gene>
<dbReference type="PANTHER" id="PTHR22748">
    <property type="entry name" value="AP ENDONUCLEASE"/>
    <property type="match status" value="1"/>
</dbReference>
<protein>
    <recommendedName>
        <fullName evidence="4">exodeoxyribonuclease III</fullName>
        <ecNumber evidence="4">3.1.11.2</ecNumber>
    </recommendedName>
</protein>
<evidence type="ECO:0000259" key="8">
    <source>
        <dbReference type="Pfam" id="PF03372"/>
    </source>
</evidence>
<dbReference type="Gene3D" id="3.60.10.10">
    <property type="entry name" value="Endonuclease/exonuclease/phosphatase"/>
    <property type="match status" value="1"/>
</dbReference>
<dbReference type="PANTHER" id="PTHR22748:SF6">
    <property type="entry name" value="DNA-(APURINIC OR APYRIMIDINIC SITE) ENDONUCLEASE"/>
    <property type="match status" value="1"/>
</dbReference>
<dbReference type="EMBL" id="CALNXK010000027">
    <property type="protein sequence ID" value="CAH3114800.1"/>
    <property type="molecule type" value="Genomic_DNA"/>
</dbReference>
<evidence type="ECO:0000256" key="4">
    <source>
        <dbReference type="ARBA" id="ARBA00012115"/>
    </source>
</evidence>
<comment type="caution">
    <text evidence="9">The sequence shown here is derived from an EMBL/GenBank/DDBJ whole genome shotgun (WGS) entry which is preliminary data.</text>
</comment>
<evidence type="ECO:0000313" key="10">
    <source>
        <dbReference type="Proteomes" id="UP001159405"/>
    </source>
</evidence>
<dbReference type="SUPFAM" id="SSF56219">
    <property type="entry name" value="DNase I-like"/>
    <property type="match status" value="1"/>
</dbReference>